<organism evidence="9 10">
    <name type="scientific">Porphyromonas asaccharolytica (strain ATCC 25260 / DSM 20707 / BCRC 10618 / CCUG 7834 / JCM 6326 / LMG 13178 / VPI 4198 / B440)</name>
    <name type="common">Bacteroides asaccharolyticus</name>
    <dbReference type="NCBI Taxonomy" id="879243"/>
    <lineage>
        <taxon>Bacteria</taxon>
        <taxon>Pseudomonadati</taxon>
        <taxon>Bacteroidota</taxon>
        <taxon>Bacteroidia</taxon>
        <taxon>Bacteroidales</taxon>
        <taxon>Porphyromonadaceae</taxon>
        <taxon>Porphyromonas</taxon>
    </lineage>
</organism>
<feature type="chain" id="PRO_5003309852" description="Peptidyl-prolyl cis-trans isomerase" evidence="7">
    <location>
        <begin position="22"/>
        <end position="241"/>
    </location>
</feature>
<dbReference type="Pfam" id="PF01346">
    <property type="entry name" value="FKBP_N"/>
    <property type="match status" value="1"/>
</dbReference>
<dbReference type="HOGENOM" id="CLU_013615_0_1_10"/>
<dbReference type="PROSITE" id="PS50059">
    <property type="entry name" value="FKBP_PPIASE"/>
    <property type="match status" value="1"/>
</dbReference>
<keyword evidence="7" id="KW-0732">Signal</keyword>
<comment type="catalytic activity">
    <reaction evidence="1 5 6">
        <text>[protein]-peptidylproline (omega=180) = [protein]-peptidylproline (omega=0)</text>
        <dbReference type="Rhea" id="RHEA:16237"/>
        <dbReference type="Rhea" id="RHEA-COMP:10747"/>
        <dbReference type="Rhea" id="RHEA-COMP:10748"/>
        <dbReference type="ChEBI" id="CHEBI:83833"/>
        <dbReference type="ChEBI" id="CHEBI:83834"/>
        <dbReference type="EC" id="5.2.1.8"/>
    </reaction>
</comment>
<keyword evidence="3 5" id="KW-0697">Rotamase</keyword>
<dbReference type="SUPFAM" id="SSF54534">
    <property type="entry name" value="FKBP-like"/>
    <property type="match status" value="1"/>
</dbReference>
<dbReference type="OrthoDB" id="9814548at2"/>
<dbReference type="eggNOG" id="COG0545">
    <property type="taxonomic scope" value="Bacteria"/>
</dbReference>
<feature type="domain" description="PPIase FKBP-type" evidence="8">
    <location>
        <begin position="142"/>
        <end position="228"/>
    </location>
</feature>
<dbReference type="EC" id="5.2.1.8" evidence="6"/>
<name>F4KJY5_PORAD</name>
<feature type="signal peptide" evidence="7">
    <location>
        <begin position="1"/>
        <end position="21"/>
    </location>
</feature>
<accession>F4KJY5</accession>
<sequence length="241" mass="26079">MTHRILTVALTLLISVGALTAAEPPRLISSADTAAYALGVANGVGFAQNLSQMPGDPINKELLLAGFTAAFLEQPTAMTNEEAQAFLSKYFQQLQEQEMQKTKEKNEAFLKGNGERPEVKTTQSGLQYEIISEGKGPRPTVEDTVRVHYTGTLIDGTKFDSSVDRGEPAKFGLLQVIPGWTEGLCLLPEGSKAKLYIPARLAYGERGAGNMIPPYATLIFEIELLEVIKGEPIPLATPTDK</sequence>
<evidence type="ECO:0000259" key="8">
    <source>
        <dbReference type="PROSITE" id="PS50059"/>
    </source>
</evidence>
<comment type="similarity">
    <text evidence="2 6">Belongs to the FKBP-type PPIase family.</text>
</comment>
<evidence type="ECO:0000256" key="6">
    <source>
        <dbReference type="RuleBase" id="RU003915"/>
    </source>
</evidence>
<dbReference type="GO" id="GO:0006457">
    <property type="term" value="P:protein folding"/>
    <property type="evidence" value="ECO:0007669"/>
    <property type="project" value="InterPro"/>
</dbReference>
<dbReference type="InterPro" id="IPR036944">
    <property type="entry name" value="PPIase_FKBP_N_sf"/>
</dbReference>
<dbReference type="InterPro" id="IPR046357">
    <property type="entry name" value="PPIase_dom_sf"/>
</dbReference>
<dbReference type="EMBL" id="CP002689">
    <property type="protein sequence ID" value="AEE12710.1"/>
    <property type="molecule type" value="Genomic_DNA"/>
</dbReference>
<evidence type="ECO:0000256" key="1">
    <source>
        <dbReference type="ARBA" id="ARBA00000971"/>
    </source>
</evidence>
<dbReference type="KEGG" id="pah:Poras_0763"/>
<dbReference type="Pfam" id="PF00254">
    <property type="entry name" value="FKBP_C"/>
    <property type="match status" value="1"/>
</dbReference>
<dbReference type="RefSeq" id="WP_013760234.1">
    <property type="nucleotide sequence ID" value="NC_015501.1"/>
</dbReference>
<dbReference type="Proteomes" id="UP000006545">
    <property type="component" value="Chromosome"/>
</dbReference>
<evidence type="ECO:0000256" key="7">
    <source>
        <dbReference type="SAM" id="SignalP"/>
    </source>
</evidence>
<protein>
    <recommendedName>
        <fullName evidence="6">Peptidyl-prolyl cis-trans isomerase</fullName>
        <ecNumber evidence="6">5.2.1.8</ecNumber>
    </recommendedName>
</protein>
<dbReference type="Gene3D" id="3.10.50.40">
    <property type="match status" value="1"/>
</dbReference>
<dbReference type="InterPro" id="IPR001179">
    <property type="entry name" value="PPIase_FKBP_dom"/>
</dbReference>
<evidence type="ECO:0000256" key="3">
    <source>
        <dbReference type="ARBA" id="ARBA00023110"/>
    </source>
</evidence>
<dbReference type="GO" id="GO:0003755">
    <property type="term" value="F:peptidyl-prolyl cis-trans isomerase activity"/>
    <property type="evidence" value="ECO:0007669"/>
    <property type="project" value="UniProtKB-UniRule"/>
</dbReference>
<keyword evidence="10" id="KW-1185">Reference proteome</keyword>
<gene>
    <name evidence="9" type="ordered locus">Poras_0763</name>
</gene>
<proteinExistence type="inferred from homology"/>
<dbReference type="PANTHER" id="PTHR43811">
    <property type="entry name" value="FKBP-TYPE PEPTIDYL-PROLYL CIS-TRANS ISOMERASE FKPA"/>
    <property type="match status" value="1"/>
</dbReference>
<keyword evidence="4 5" id="KW-0413">Isomerase</keyword>
<evidence type="ECO:0000313" key="10">
    <source>
        <dbReference type="Proteomes" id="UP000006545"/>
    </source>
</evidence>
<dbReference type="FunFam" id="3.10.50.40:FF:000006">
    <property type="entry name" value="Peptidyl-prolyl cis-trans isomerase"/>
    <property type="match status" value="1"/>
</dbReference>
<evidence type="ECO:0000256" key="5">
    <source>
        <dbReference type="PROSITE-ProRule" id="PRU00277"/>
    </source>
</evidence>
<dbReference type="PANTHER" id="PTHR43811:SF19">
    <property type="entry name" value="39 KDA FK506-BINDING NUCLEAR PROTEIN"/>
    <property type="match status" value="1"/>
</dbReference>
<dbReference type="STRING" id="879243.Poras_0763"/>
<dbReference type="AlphaFoldDB" id="F4KJY5"/>
<dbReference type="Gene3D" id="1.10.287.460">
    <property type="entry name" value="Peptidyl-prolyl cis-trans isomerase, FKBP-type, N-terminal domain"/>
    <property type="match status" value="1"/>
</dbReference>
<evidence type="ECO:0000313" key="9">
    <source>
        <dbReference type="EMBL" id="AEE12710.1"/>
    </source>
</evidence>
<evidence type="ECO:0000256" key="2">
    <source>
        <dbReference type="ARBA" id="ARBA00006577"/>
    </source>
</evidence>
<reference evidence="10" key="1">
    <citation type="submission" date="2011-04" db="EMBL/GenBank/DDBJ databases">
        <title>The complete genome of Porphyromonas asaccharolytica DSM 20707.</title>
        <authorList>
            <person name="Lucas S."/>
            <person name="Han J."/>
            <person name="Lapidus A."/>
            <person name="Bruce D."/>
            <person name="Goodwin L."/>
            <person name="Pitluck S."/>
            <person name="Peters L."/>
            <person name="Kyrpides N."/>
            <person name="Mavromatis K."/>
            <person name="Ivanova N."/>
            <person name="Ovchinnikova G."/>
            <person name="Pagani I."/>
            <person name="Lu M."/>
            <person name="Detter J.C."/>
            <person name="Tapia R."/>
            <person name="Han C."/>
            <person name="Land M."/>
            <person name="Hauser L."/>
            <person name="Markowitz V."/>
            <person name="Cheng J.-F."/>
            <person name="Hugenholtz P."/>
            <person name="Woyke T."/>
            <person name="Wu D."/>
            <person name="Gronow S."/>
            <person name="Wellnitz S."/>
            <person name="Brambilla E."/>
            <person name="Klenk H.-P."/>
            <person name="Eisen J.A."/>
        </authorList>
    </citation>
    <scope>NUCLEOTIDE SEQUENCE [LARGE SCALE GENOMIC DNA]</scope>
    <source>
        <strain evidence="10">ATCC 25260 / DSM 20707 / VPI 4198</strain>
    </source>
</reference>
<dbReference type="InterPro" id="IPR000774">
    <property type="entry name" value="PPIase_FKBP_N"/>
</dbReference>
<evidence type="ECO:0000256" key="4">
    <source>
        <dbReference type="ARBA" id="ARBA00023235"/>
    </source>
</evidence>